<proteinExistence type="predicted"/>
<gene>
    <name evidence="2" type="ORF">PHLCEN_2v1849</name>
</gene>
<feature type="region of interest" description="Disordered" evidence="1">
    <location>
        <begin position="1"/>
        <end position="40"/>
    </location>
</feature>
<name>A0A2R6RVQ0_9APHY</name>
<dbReference type="EMBL" id="MLYV02000154">
    <property type="protein sequence ID" value="PSS34108.1"/>
    <property type="molecule type" value="Genomic_DNA"/>
</dbReference>
<accession>A0A2R6RVQ0</accession>
<comment type="caution">
    <text evidence="2">The sequence shown here is derived from an EMBL/GenBank/DDBJ whole genome shotgun (WGS) entry which is preliminary data.</text>
</comment>
<dbReference type="Proteomes" id="UP000186601">
    <property type="component" value="Unassembled WGS sequence"/>
</dbReference>
<dbReference type="AlphaFoldDB" id="A0A2R6RVQ0"/>
<evidence type="ECO:0000313" key="2">
    <source>
        <dbReference type="EMBL" id="PSS34108.1"/>
    </source>
</evidence>
<evidence type="ECO:0000256" key="1">
    <source>
        <dbReference type="SAM" id="MobiDB-lite"/>
    </source>
</evidence>
<keyword evidence="3" id="KW-1185">Reference proteome</keyword>
<protein>
    <submittedName>
        <fullName evidence="2">Uncharacterized protein</fullName>
    </submittedName>
</protein>
<evidence type="ECO:0000313" key="3">
    <source>
        <dbReference type="Proteomes" id="UP000186601"/>
    </source>
</evidence>
<organism evidence="2 3">
    <name type="scientific">Hermanssonia centrifuga</name>
    <dbReference type="NCBI Taxonomy" id="98765"/>
    <lineage>
        <taxon>Eukaryota</taxon>
        <taxon>Fungi</taxon>
        <taxon>Dikarya</taxon>
        <taxon>Basidiomycota</taxon>
        <taxon>Agaricomycotina</taxon>
        <taxon>Agaricomycetes</taxon>
        <taxon>Polyporales</taxon>
        <taxon>Meruliaceae</taxon>
        <taxon>Hermanssonia</taxon>
    </lineage>
</organism>
<reference evidence="2 3" key="1">
    <citation type="submission" date="2018-02" db="EMBL/GenBank/DDBJ databases">
        <title>Genome sequence of the basidiomycete white-rot fungus Phlebia centrifuga.</title>
        <authorList>
            <person name="Granchi Z."/>
            <person name="Peng M."/>
            <person name="de Vries R.P."/>
            <person name="Hilden K."/>
            <person name="Makela M.R."/>
            <person name="Grigoriev I."/>
            <person name="Riley R."/>
        </authorList>
    </citation>
    <scope>NUCLEOTIDE SEQUENCE [LARGE SCALE GENOMIC DNA]</scope>
    <source>
        <strain evidence="2 3">FBCC195</strain>
    </source>
</reference>
<sequence>MCGPGLKAIRPGLPGPSDRAKAKPSGRPMGAHGLALPEAKPGQAAEPRLVCLNLVGKHGI</sequence>